<evidence type="ECO:0000313" key="1">
    <source>
        <dbReference type="EMBL" id="KAK4758470.1"/>
    </source>
</evidence>
<proteinExistence type="predicted"/>
<dbReference type="EMBL" id="JAXIOK010000012">
    <property type="protein sequence ID" value="KAK4758470.1"/>
    <property type="molecule type" value="Genomic_DNA"/>
</dbReference>
<gene>
    <name evidence="1" type="ORF">SAY87_019771</name>
</gene>
<comment type="caution">
    <text evidence="1">The sequence shown here is derived from an EMBL/GenBank/DDBJ whole genome shotgun (WGS) entry which is preliminary data.</text>
</comment>
<protein>
    <submittedName>
        <fullName evidence="1">Uncharacterized protein</fullName>
    </submittedName>
</protein>
<organism evidence="1 2">
    <name type="scientific">Trapa incisa</name>
    <dbReference type="NCBI Taxonomy" id="236973"/>
    <lineage>
        <taxon>Eukaryota</taxon>
        <taxon>Viridiplantae</taxon>
        <taxon>Streptophyta</taxon>
        <taxon>Embryophyta</taxon>
        <taxon>Tracheophyta</taxon>
        <taxon>Spermatophyta</taxon>
        <taxon>Magnoliopsida</taxon>
        <taxon>eudicotyledons</taxon>
        <taxon>Gunneridae</taxon>
        <taxon>Pentapetalae</taxon>
        <taxon>rosids</taxon>
        <taxon>malvids</taxon>
        <taxon>Myrtales</taxon>
        <taxon>Lythraceae</taxon>
        <taxon>Trapa</taxon>
    </lineage>
</organism>
<accession>A0AAN7K8F3</accession>
<keyword evidence="2" id="KW-1185">Reference proteome</keyword>
<reference evidence="1 2" key="1">
    <citation type="journal article" date="2023" name="Hortic Res">
        <title>Pangenome of water caltrop reveals structural variations and asymmetric subgenome divergence after allopolyploidization.</title>
        <authorList>
            <person name="Zhang X."/>
            <person name="Chen Y."/>
            <person name="Wang L."/>
            <person name="Yuan Y."/>
            <person name="Fang M."/>
            <person name="Shi L."/>
            <person name="Lu R."/>
            <person name="Comes H.P."/>
            <person name="Ma Y."/>
            <person name="Chen Y."/>
            <person name="Huang G."/>
            <person name="Zhou Y."/>
            <person name="Zheng Z."/>
            <person name="Qiu Y."/>
        </authorList>
    </citation>
    <scope>NUCLEOTIDE SEQUENCE [LARGE SCALE GENOMIC DNA]</scope>
    <source>
        <tissue evidence="1">Roots</tissue>
    </source>
</reference>
<name>A0AAN7K8F3_9MYRT</name>
<sequence>MPVRSMFPSSDGSRFLSADAVEATRASDVNISIGPFMHDPQCNLLDLYHAQTCSPTPMSIRLMEAG</sequence>
<dbReference type="Proteomes" id="UP001345219">
    <property type="component" value="Chromosome 15"/>
</dbReference>
<dbReference type="AlphaFoldDB" id="A0AAN7K8F3"/>
<evidence type="ECO:0000313" key="2">
    <source>
        <dbReference type="Proteomes" id="UP001345219"/>
    </source>
</evidence>